<dbReference type="Proteomes" id="UP000298327">
    <property type="component" value="Unassembled WGS sequence"/>
</dbReference>
<feature type="transmembrane region" description="Helical" evidence="1">
    <location>
        <begin position="291"/>
        <end position="310"/>
    </location>
</feature>
<dbReference type="InterPro" id="IPR036047">
    <property type="entry name" value="F-box-like_dom_sf"/>
</dbReference>
<accession>A0A4Y9YSP6</accession>
<gene>
    <name evidence="2" type="ORF">EVG20_g6051</name>
</gene>
<feature type="non-terminal residue" evidence="2">
    <location>
        <position position="905"/>
    </location>
</feature>
<dbReference type="EMBL" id="SEOQ01000384">
    <property type="protein sequence ID" value="TFY64119.1"/>
    <property type="molecule type" value="Genomic_DNA"/>
</dbReference>
<reference evidence="2 3" key="1">
    <citation type="submission" date="2019-02" db="EMBL/GenBank/DDBJ databases">
        <title>Genome sequencing of the rare red list fungi Dentipellis fragilis.</title>
        <authorList>
            <person name="Buettner E."/>
            <person name="Kellner H."/>
        </authorList>
    </citation>
    <scope>NUCLEOTIDE SEQUENCE [LARGE SCALE GENOMIC DNA]</scope>
    <source>
        <strain evidence="2 3">DSM 105465</strain>
    </source>
</reference>
<name>A0A4Y9YSP6_9AGAM</name>
<protein>
    <recommendedName>
        <fullName evidence="4">F-box domain-containing protein</fullName>
    </recommendedName>
</protein>
<dbReference type="AlphaFoldDB" id="A0A4Y9YSP6"/>
<evidence type="ECO:0000256" key="1">
    <source>
        <dbReference type="SAM" id="Phobius"/>
    </source>
</evidence>
<keyword evidence="1" id="KW-1133">Transmembrane helix</keyword>
<keyword evidence="1" id="KW-0472">Membrane</keyword>
<sequence length="905" mass="101276">MIEPPSALFLFLYGASISPKLLSIETNPLKTERTSRYSPVLQCVLVGTGDSIDQIYQIFRLGCVTLKASRGLCAEARALRDARYAISPRYVSILILPVKFRNISDGTSFRLQLLELTMHRENPLPDCRVIALRPHEHPLLNIMLTAYDVWEYTYAVRCSQLAAAVLVIYDHALQFDSEVRQNQFAQSSLRPMRAAGRALLETTLVLRKMLVSMESLLHHRIYARKRDSSAFLRVLYHNAFIEREALSFVLRSCFIFFKWQNIGSIIQVLTIHIILELRLYVMYKGVRAVEVLLLILPIAETIIFSVIFSMPPKIVEPQNPAPPMVICIHGDIPGRPWGVIYYVVVLATESILLVLSLCKAWRYRKDDLLGGMFELIPRDSAYYFALIFWVYIANLIIWIYNIPTINEVGTGFASALSSILADRLAISIRSAHYRRKPTARILDISPPTIASFAASVGVMSRLSFGNNRHDEVSMPPEIMEEVRELGTGVPAGTGEGEEHELQTFAPFQARDVRVLHRYPPPLAIGAPKFTSSGSRPPRSRRHLLHNLAAPAQTREARVPCSLLSLQSRALRMTQIDDIPLELLLWVFWWYTVTSADAPLTISSVCHTWRTLAQRTPELWTRLDLRFVREPNAQRADHSEERAMKKTRAWLKHSMASPLDVCVTIAHAHEPQVPGFTFLPLLALAPPTTKSTLQDSPLALLLSAHVPRIGSLAVHAPAEADAREFMISLFATSTSSDAALRSLQLSVTGDSAPAPANTQVEARTTQISPQVSDVYLSNVAIPSSWLTVAALTTLNLTRRLSAPPLATAHILDLLELSANLQSFELHARIRERPTDASLQPARHLTLPHLHTLALTANNLTDLLLPLRVPALTDLVLSDLDGYAPWTGRGLRAFLTTRPPLRELRLE</sequence>
<dbReference type="SUPFAM" id="SSF81383">
    <property type="entry name" value="F-box domain"/>
    <property type="match status" value="1"/>
</dbReference>
<keyword evidence="3" id="KW-1185">Reference proteome</keyword>
<dbReference type="Gene3D" id="1.20.1280.50">
    <property type="match status" value="1"/>
</dbReference>
<feature type="transmembrane region" description="Helical" evidence="1">
    <location>
        <begin position="339"/>
        <end position="361"/>
    </location>
</feature>
<keyword evidence="1" id="KW-0812">Transmembrane</keyword>
<proteinExistence type="predicted"/>
<organism evidence="2 3">
    <name type="scientific">Dentipellis fragilis</name>
    <dbReference type="NCBI Taxonomy" id="205917"/>
    <lineage>
        <taxon>Eukaryota</taxon>
        <taxon>Fungi</taxon>
        <taxon>Dikarya</taxon>
        <taxon>Basidiomycota</taxon>
        <taxon>Agaricomycotina</taxon>
        <taxon>Agaricomycetes</taxon>
        <taxon>Russulales</taxon>
        <taxon>Hericiaceae</taxon>
        <taxon>Dentipellis</taxon>
    </lineage>
</organism>
<comment type="caution">
    <text evidence="2">The sequence shown here is derived from an EMBL/GenBank/DDBJ whole genome shotgun (WGS) entry which is preliminary data.</text>
</comment>
<evidence type="ECO:0000313" key="3">
    <source>
        <dbReference type="Proteomes" id="UP000298327"/>
    </source>
</evidence>
<dbReference type="OrthoDB" id="3256800at2759"/>
<feature type="transmembrane region" description="Helical" evidence="1">
    <location>
        <begin position="381"/>
        <end position="402"/>
    </location>
</feature>
<evidence type="ECO:0000313" key="2">
    <source>
        <dbReference type="EMBL" id="TFY64119.1"/>
    </source>
</evidence>
<feature type="transmembrane region" description="Helical" evidence="1">
    <location>
        <begin position="259"/>
        <end position="279"/>
    </location>
</feature>
<evidence type="ECO:0008006" key="4">
    <source>
        <dbReference type="Google" id="ProtNLM"/>
    </source>
</evidence>